<keyword evidence="1" id="KW-1133">Transmembrane helix</keyword>
<evidence type="ECO:0000313" key="2">
    <source>
        <dbReference type="EMBL" id="SUX32669.1"/>
    </source>
</evidence>
<evidence type="ECO:0000313" key="3">
    <source>
        <dbReference type="Proteomes" id="UP000254029"/>
    </source>
</evidence>
<keyword evidence="1" id="KW-0472">Membrane</keyword>
<accession>A0AAX2M931</accession>
<feature type="transmembrane region" description="Helical" evidence="1">
    <location>
        <begin position="46"/>
        <end position="67"/>
    </location>
</feature>
<keyword evidence="1" id="KW-0812">Transmembrane</keyword>
<feature type="transmembrane region" description="Helical" evidence="1">
    <location>
        <begin position="20"/>
        <end position="39"/>
    </location>
</feature>
<dbReference type="AlphaFoldDB" id="A0AAX2M931"/>
<dbReference type="EMBL" id="UIGR01000001">
    <property type="protein sequence ID" value="SUX32669.1"/>
    <property type="molecule type" value="Genomic_DNA"/>
</dbReference>
<dbReference type="Proteomes" id="UP000254029">
    <property type="component" value="Unassembled WGS sequence"/>
</dbReference>
<evidence type="ECO:0000256" key="1">
    <source>
        <dbReference type="SAM" id="Phobius"/>
    </source>
</evidence>
<organism evidence="2 3">
    <name type="scientific">Chromobacterium violaceum</name>
    <dbReference type="NCBI Taxonomy" id="536"/>
    <lineage>
        <taxon>Bacteria</taxon>
        <taxon>Pseudomonadati</taxon>
        <taxon>Pseudomonadota</taxon>
        <taxon>Betaproteobacteria</taxon>
        <taxon>Neisseriales</taxon>
        <taxon>Chromobacteriaceae</taxon>
        <taxon>Chromobacterium</taxon>
    </lineage>
</organism>
<comment type="caution">
    <text evidence="2">The sequence shown here is derived from an EMBL/GenBank/DDBJ whole genome shotgun (WGS) entry which is preliminary data.</text>
</comment>
<protein>
    <submittedName>
        <fullName evidence="2">Uncharacterized protein</fullName>
    </submittedName>
</protein>
<sequence>MMKELFLAWGIVNENSWFGYFNFLVFPPLFVLGLFGKVWRSTVYRVVLLAVLFIFLGFTAVGFYYVAQPPA</sequence>
<gene>
    <name evidence="2" type="ORF">NCTC8684_01750</name>
</gene>
<proteinExistence type="predicted"/>
<dbReference type="RefSeq" id="WP_076228336.1">
    <property type="nucleotide sequence ID" value="NZ_JBHMEH010000117.1"/>
</dbReference>
<reference evidence="2 3" key="1">
    <citation type="submission" date="2018-06" db="EMBL/GenBank/DDBJ databases">
        <authorList>
            <consortium name="Pathogen Informatics"/>
            <person name="Doyle S."/>
        </authorList>
    </citation>
    <scope>NUCLEOTIDE SEQUENCE [LARGE SCALE GENOMIC DNA]</scope>
    <source>
        <strain evidence="2 3">NCTC8684</strain>
    </source>
</reference>
<name>A0AAX2M931_CHRVL</name>